<organism evidence="2 3">
    <name type="scientific">Dryococelus australis</name>
    <dbReference type="NCBI Taxonomy" id="614101"/>
    <lineage>
        <taxon>Eukaryota</taxon>
        <taxon>Metazoa</taxon>
        <taxon>Ecdysozoa</taxon>
        <taxon>Arthropoda</taxon>
        <taxon>Hexapoda</taxon>
        <taxon>Insecta</taxon>
        <taxon>Pterygota</taxon>
        <taxon>Neoptera</taxon>
        <taxon>Polyneoptera</taxon>
        <taxon>Phasmatodea</taxon>
        <taxon>Verophasmatodea</taxon>
        <taxon>Anareolatae</taxon>
        <taxon>Phasmatidae</taxon>
        <taxon>Eurycanthinae</taxon>
        <taxon>Dryococelus</taxon>
    </lineage>
</organism>
<evidence type="ECO:0000256" key="1">
    <source>
        <dbReference type="SAM" id="MobiDB-lite"/>
    </source>
</evidence>
<dbReference type="EMBL" id="JARBHB010000013">
    <property type="protein sequence ID" value="KAJ8869622.1"/>
    <property type="molecule type" value="Genomic_DNA"/>
</dbReference>
<feature type="region of interest" description="Disordered" evidence="1">
    <location>
        <begin position="29"/>
        <end position="53"/>
    </location>
</feature>
<proteinExistence type="predicted"/>
<reference evidence="2 3" key="1">
    <citation type="submission" date="2023-02" db="EMBL/GenBank/DDBJ databases">
        <title>LHISI_Scaffold_Assembly.</title>
        <authorList>
            <person name="Stuart O.P."/>
            <person name="Cleave R."/>
            <person name="Magrath M.J.L."/>
            <person name="Mikheyev A.S."/>
        </authorList>
    </citation>
    <scope>NUCLEOTIDE SEQUENCE [LARGE SCALE GENOMIC DNA]</scope>
    <source>
        <strain evidence="2">Daus_M_001</strain>
        <tissue evidence="2">Leg muscle</tissue>
    </source>
</reference>
<gene>
    <name evidence="2" type="ORF">PR048_028614</name>
</gene>
<name>A0ABQ9GDQ6_9NEOP</name>
<accession>A0ABQ9GDQ6</accession>
<protein>
    <submittedName>
        <fullName evidence="2">Uncharacterized protein</fullName>
    </submittedName>
</protein>
<evidence type="ECO:0000313" key="3">
    <source>
        <dbReference type="Proteomes" id="UP001159363"/>
    </source>
</evidence>
<sequence>MILVNVYLALQVKYKRVNHEYDEKFKLSASNAEDSDWSETESQKPDDVVFHDETPGKTKMEVNVAQMVDSETE</sequence>
<feature type="compositionally biased region" description="Basic and acidic residues" evidence="1">
    <location>
        <begin position="41"/>
        <end position="53"/>
    </location>
</feature>
<evidence type="ECO:0000313" key="2">
    <source>
        <dbReference type="EMBL" id="KAJ8869622.1"/>
    </source>
</evidence>
<dbReference type="Proteomes" id="UP001159363">
    <property type="component" value="Chromosome 12"/>
</dbReference>
<comment type="caution">
    <text evidence="2">The sequence shown here is derived from an EMBL/GenBank/DDBJ whole genome shotgun (WGS) entry which is preliminary data.</text>
</comment>
<keyword evidence="3" id="KW-1185">Reference proteome</keyword>